<proteinExistence type="predicted"/>
<dbReference type="OrthoDB" id="1161330at2"/>
<reference evidence="1 2" key="1">
    <citation type="journal article" date="2011" name="Stand. Genomic Sci.">
        <title>Complete genome sequence of Haliscomenobacter hydrossis type strain (O).</title>
        <authorList>
            <consortium name="US DOE Joint Genome Institute (JGI-PGF)"/>
            <person name="Daligault H."/>
            <person name="Lapidus A."/>
            <person name="Zeytun A."/>
            <person name="Nolan M."/>
            <person name="Lucas S."/>
            <person name="Del Rio T.G."/>
            <person name="Tice H."/>
            <person name="Cheng J.F."/>
            <person name="Tapia R."/>
            <person name="Han C."/>
            <person name="Goodwin L."/>
            <person name="Pitluck S."/>
            <person name="Liolios K."/>
            <person name="Pagani I."/>
            <person name="Ivanova N."/>
            <person name="Huntemann M."/>
            <person name="Mavromatis K."/>
            <person name="Mikhailova N."/>
            <person name="Pati A."/>
            <person name="Chen A."/>
            <person name="Palaniappan K."/>
            <person name="Land M."/>
            <person name="Hauser L."/>
            <person name="Brambilla E.M."/>
            <person name="Rohde M."/>
            <person name="Verbarg S."/>
            <person name="Goker M."/>
            <person name="Bristow J."/>
            <person name="Eisen J.A."/>
            <person name="Markowitz V."/>
            <person name="Hugenholtz P."/>
            <person name="Kyrpides N.C."/>
            <person name="Klenk H.P."/>
            <person name="Woyke T."/>
        </authorList>
    </citation>
    <scope>NUCLEOTIDE SEQUENCE [LARGE SCALE GENOMIC DNA]</scope>
    <source>
        <strain evidence="2">ATCC 27775 / DSM 1100 / LMG 10767 / O</strain>
    </source>
</reference>
<dbReference type="KEGG" id="hhy:Halhy_1125"/>
<evidence type="ECO:0000313" key="2">
    <source>
        <dbReference type="Proteomes" id="UP000008461"/>
    </source>
</evidence>
<dbReference type="InterPro" id="IPR012349">
    <property type="entry name" value="Split_barrel_FMN-bd"/>
</dbReference>
<reference key="2">
    <citation type="submission" date="2011-04" db="EMBL/GenBank/DDBJ databases">
        <title>Complete sequence of chromosome of Haliscomenobacter hydrossis DSM 1100.</title>
        <authorList>
            <consortium name="US DOE Joint Genome Institute (JGI-PGF)"/>
            <person name="Lucas S."/>
            <person name="Han J."/>
            <person name="Lapidus A."/>
            <person name="Bruce D."/>
            <person name="Goodwin L."/>
            <person name="Pitluck S."/>
            <person name="Peters L."/>
            <person name="Kyrpides N."/>
            <person name="Mavromatis K."/>
            <person name="Ivanova N."/>
            <person name="Ovchinnikova G."/>
            <person name="Pagani I."/>
            <person name="Daligault H."/>
            <person name="Detter J.C."/>
            <person name="Han C."/>
            <person name="Land M."/>
            <person name="Hauser L."/>
            <person name="Markowitz V."/>
            <person name="Cheng J.-F."/>
            <person name="Hugenholtz P."/>
            <person name="Woyke T."/>
            <person name="Wu D."/>
            <person name="Verbarg S."/>
            <person name="Frueling A."/>
            <person name="Brambilla E."/>
            <person name="Klenk H.-P."/>
            <person name="Eisen J.A."/>
        </authorList>
    </citation>
    <scope>NUCLEOTIDE SEQUENCE</scope>
    <source>
        <strain>DSM 1100</strain>
    </source>
</reference>
<dbReference type="EMBL" id="CP002691">
    <property type="protein sequence ID" value="AEE49023.1"/>
    <property type="molecule type" value="Genomic_DNA"/>
</dbReference>
<dbReference type="Gene3D" id="2.30.110.10">
    <property type="entry name" value="Electron Transport, Fmn-binding Protein, Chain A"/>
    <property type="match status" value="1"/>
</dbReference>
<dbReference type="SUPFAM" id="SSF50475">
    <property type="entry name" value="FMN-binding split barrel"/>
    <property type="match status" value="1"/>
</dbReference>
<dbReference type="Proteomes" id="UP000008461">
    <property type="component" value="Chromosome"/>
</dbReference>
<keyword evidence="2" id="KW-1185">Reference proteome</keyword>
<dbReference type="STRING" id="760192.Halhy_1125"/>
<sequence length="160" mass="18157">MPSPITSQNWPSIRQNFRHGFATNLHVSIATADVEGQPNVTPIGSFFLNRDDFSGFYFEIFTQNIPRNAVTNPKVCIMAVNSGKWYWLSSLFFGKFKTPPMTKIYGTIGERRAPTPAEIERGNRRLGRMKALPGGKKLFGNMSFVRDLHFHTFELAKVPM</sequence>
<name>F4KRN4_HALH1</name>
<gene>
    <name evidence="1" type="ordered locus">Halhy_1125</name>
</gene>
<accession>F4KRN4</accession>
<evidence type="ECO:0000313" key="1">
    <source>
        <dbReference type="EMBL" id="AEE49023.1"/>
    </source>
</evidence>
<organism evidence="1 2">
    <name type="scientific">Haliscomenobacter hydrossis (strain ATCC 27775 / DSM 1100 / LMG 10767 / O)</name>
    <dbReference type="NCBI Taxonomy" id="760192"/>
    <lineage>
        <taxon>Bacteria</taxon>
        <taxon>Pseudomonadati</taxon>
        <taxon>Bacteroidota</taxon>
        <taxon>Saprospiria</taxon>
        <taxon>Saprospirales</taxon>
        <taxon>Haliscomenobacteraceae</taxon>
        <taxon>Haliscomenobacter</taxon>
    </lineage>
</organism>
<dbReference type="HOGENOM" id="CLU_136143_0_0_10"/>
<dbReference type="RefSeq" id="WP_013763578.1">
    <property type="nucleotide sequence ID" value="NC_015510.1"/>
</dbReference>
<dbReference type="AlphaFoldDB" id="F4KRN4"/>
<protein>
    <submittedName>
        <fullName evidence="1">Uncharacterized protein</fullName>
    </submittedName>
</protein>
<dbReference type="eggNOG" id="COG3576">
    <property type="taxonomic scope" value="Bacteria"/>
</dbReference>